<keyword evidence="1" id="KW-1133">Transmembrane helix</keyword>
<evidence type="ECO:0000313" key="3">
    <source>
        <dbReference type="Proteomes" id="UP001054902"/>
    </source>
</evidence>
<dbReference type="Proteomes" id="UP001054902">
    <property type="component" value="Unassembled WGS sequence"/>
</dbReference>
<evidence type="ECO:0000313" key="2">
    <source>
        <dbReference type="EMBL" id="GFH50951.1"/>
    </source>
</evidence>
<reference evidence="2 3" key="1">
    <citation type="journal article" date="2021" name="Sci. Rep.">
        <title>The genome of the diatom Chaetoceros tenuissimus carries an ancient integrated fragment of an extant virus.</title>
        <authorList>
            <person name="Hongo Y."/>
            <person name="Kimura K."/>
            <person name="Takaki Y."/>
            <person name="Yoshida Y."/>
            <person name="Baba S."/>
            <person name="Kobayashi G."/>
            <person name="Nagasaki K."/>
            <person name="Hano T."/>
            <person name="Tomaru Y."/>
        </authorList>
    </citation>
    <scope>NUCLEOTIDE SEQUENCE [LARGE SCALE GENOMIC DNA]</scope>
    <source>
        <strain evidence="2 3">NIES-3715</strain>
    </source>
</reference>
<dbReference type="InterPro" id="IPR036514">
    <property type="entry name" value="SGNH_hydro_sf"/>
</dbReference>
<dbReference type="SUPFAM" id="SSF52266">
    <property type="entry name" value="SGNH hydrolase"/>
    <property type="match status" value="1"/>
</dbReference>
<organism evidence="2 3">
    <name type="scientific">Chaetoceros tenuissimus</name>
    <dbReference type="NCBI Taxonomy" id="426638"/>
    <lineage>
        <taxon>Eukaryota</taxon>
        <taxon>Sar</taxon>
        <taxon>Stramenopiles</taxon>
        <taxon>Ochrophyta</taxon>
        <taxon>Bacillariophyta</taxon>
        <taxon>Coscinodiscophyceae</taxon>
        <taxon>Chaetocerotophycidae</taxon>
        <taxon>Chaetocerotales</taxon>
        <taxon>Chaetocerotaceae</taxon>
        <taxon>Chaetoceros</taxon>
    </lineage>
</organism>
<name>A0AAD3CRP5_9STRA</name>
<keyword evidence="1" id="KW-0472">Membrane</keyword>
<dbReference type="PANTHER" id="PTHR34407">
    <property type="entry name" value="EXPRESSED PROTEIN"/>
    <property type="match status" value="1"/>
</dbReference>
<proteinExistence type="predicted"/>
<dbReference type="AlphaFoldDB" id="A0AAD3CRP5"/>
<protein>
    <submittedName>
        <fullName evidence="2">Uncharacterized protein</fullName>
    </submittedName>
</protein>
<dbReference type="EMBL" id="BLLK01000045">
    <property type="protein sequence ID" value="GFH50951.1"/>
    <property type="molecule type" value="Genomic_DNA"/>
</dbReference>
<gene>
    <name evidence="2" type="ORF">CTEN210_07427</name>
</gene>
<dbReference type="CDD" id="cd00229">
    <property type="entry name" value="SGNH_hydrolase"/>
    <property type="match status" value="1"/>
</dbReference>
<dbReference type="PANTHER" id="PTHR34407:SF1">
    <property type="entry name" value="SGNH HYDROLASE-TYPE ESTERASE DOMAIN-CONTAINING PROTEIN"/>
    <property type="match status" value="1"/>
</dbReference>
<accession>A0AAD3CRP5</accession>
<keyword evidence="3" id="KW-1185">Reference proteome</keyword>
<evidence type="ECO:0000256" key="1">
    <source>
        <dbReference type="SAM" id="Phobius"/>
    </source>
</evidence>
<keyword evidence="1" id="KW-0812">Transmembrane</keyword>
<sequence>MNSCALQINNLVSIRRPRSFIVILLAAIGVDQQLIDRIHTIKTRGYKATIILLSFFVCIHIFQSLLSLTRPSGLNILTLGGSVTWGAFADGHRELAYPFRLQDLFGHKVVNLGIRGTGSEYPAQCITTMLAEYEKENRGFRGNTLFDVIILEFSINGLAGFDLLFERLTERYPDALIIYVDLFTLDTPNGAFDSSEVHKMVEGYGGIVYQFGQLGAPNEDFDFRVEIQDRVHPSEEIQNFFDIDNHHLSALGHDLVVKKVTEIIDQHEFVENPKLGSWLGGDTCVSWYMTGKSFLKIKDHGEMKEWDPKKHKWAIEVHPDGTTFEYFHDSKQEAALNLQYMTKVLEIGNPLTSLYPPVIVAISQNPEEIKEARDTVISSNVPFDRKNVAPGWTNLHGINKRPGLQKHHVTDISNVGVLKPGLNTILIFPVEKRKEPFRLTAIVICEACEALGFEDI</sequence>
<dbReference type="Gene3D" id="3.40.50.1110">
    <property type="entry name" value="SGNH hydrolase"/>
    <property type="match status" value="1"/>
</dbReference>
<feature type="transmembrane region" description="Helical" evidence="1">
    <location>
        <begin position="48"/>
        <end position="66"/>
    </location>
</feature>
<comment type="caution">
    <text evidence="2">The sequence shown here is derived from an EMBL/GenBank/DDBJ whole genome shotgun (WGS) entry which is preliminary data.</text>
</comment>